<protein>
    <submittedName>
        <fullName evidence="1">Uncharacterized protein</fullName>
    </submittedName>
</protein>
<proteinExistence type="predicted"/>
<keyword evidence="2" id="KW-1185">Reference proteome</keyword>
<dbReference type="HOGENOM" id="CLU_151403_0_0_1"/>
<name>M2TBY0_COCSN</name>
<reference evidence="2" key="2">
    <citation type="journal article" date="2013" name="PLoS Genet.">
        <title>Comparative genome structure, secondary metabolite, and effector coding capacity across Cochliobolus pathogens.</title>
        <authorList>
            <person name="Condon B.J."/>
            <person name="Leng Y."/>
            <person name="Wu D."/>
            <person name="Bushley K.E."/>
            <person name="Ohm R.A."/>
            <person name="Otillar R."/>
            <person name="Martin J."/>
            <person name="Schackwitz W."/>
            <person name="Grimwood J."/>
            <person name="MohdZainudin N."/>
            <person name="Xue C."/>
            <person name="Wang R."/>
            <person name="Manning V.A."/>
            <person name="Dhillon B."/>
            <person name="Tu Z.J."/>
            <person name="Steffenson B.J."/>
            <person name="Salamov A."/>
            <person name="Sun H."/>
            <person name="Lowry S."/>
            <person name="LaButti K."/>
            <person name="Han J."/>
            <person name="Copeland A."/>
            <person name="Lindquist E."/>
            <person name="Barry K."/>
            <person name="Schmutz J."/>
            <person name="Baker S.E."/>
            <person name="Ciuffetti L.M."/>
            <person name="Grigoriev I.V."/>
            <person name="Zhong S."/>
            <person name="Turgeon B.G."/>
        </authorList>
    </citation>
    <scope>NUCLEOTIDE SEQUENCE [LARGE SCALE GENOMIC DNA]</scope>
    <source>
        <strain evidence="2">ND90Pr / ATCC 201652</strain>
    </source>
</reference>
<gene>
    <name evidence="1" type="ORF">COCSADRAFT_301082</name>
</gene>
<organism evidence="1 2">
    <name type="scientific">Cochliobolus sativus (strain ND90Pr / ATCC 201652)</name>
    <name type="common">Common root rot and spot blotch fungus</name>
    <name type="synonym">Bipolaris sorokiniana</name>
    <dbReference type="NCBI Taxonomy" id="665912"/>
    <lineage>
        <taxon>Eukaryota</taxon>
        <taxon>Fungi</taxon>
        <taxon>Dikarya</taxon>
        <taxon>Ascomycota</taxon>
        <taxon>Pezizomycotina</taxon>
        <taxon>Dothideomycetes</taxon>
        <taxon>Pleosporomycetidae</taxon>
        <taxon>Pleosporales</taxon>
        <taxon>Pleosporineae</taxon>
        <taxon>Pleosporaceae</taxon>
        <taxon>Bipolaris</taxon>
    </lineage>
</organism>
<dbReference type="GeneID" id="19136176"/>
<dbReference type="OrthoDB" id="3686611at2759"/>
<dbReference type="AlphaFoldDB" id="M2TBY0"/>
<dbReference type="EMBL" id="KB445640">
    <property type="protein sequence ID" value="EMD66681.1"/>
    <property type="molecule type" value="Genomic_DNA"/>
</dbReference>
<dbReference type="RefSeq" id="XP_007698103.1">
    <property type="nucleotide sequence ID" value="XM_007699913.1"/>
</dbReference>
<dbReference type="KEGG" id="bsc:COCSADRAFT_301082"/>
<accession>M2TBY0</accession>
<dbReference type="Proteomes" id="UP000016934">
    <property type="component" value="Unassembled WGS sequence"/>
</dbReference>
<sequence>MLQILASKEWRHRMRVAVPRCMYLALLCIHTCRHRNERKKQNACKLQSVLIQQVLQCHVYEFASSTQRFGCVCECVCACLNMCVGVCGHVCVSVCMYVYVRACVLVCIHASDLTWTLSKAKCCDAQGSCSQTAAKQNKRCSW</sequence>
<evidence type="ECO:0000313" key="2">
    <source>
        <dbReference type="Proteomes" id="UP000016934"/>
    </source>
</evidence>
<reference evidence="1 2" key="1">
    <citation type="journal article" date="2012" name="PLoS Pathog.">
        <title>Diverse lifestyles and strategies of plant pathogenesis encoded in the genomes of eighteen Dothideomycetes fungi.</title>
        <authorList>
            <person name="Ohm R.A."/>
            <person name="Feau N."/>
            <person name="Henrissat B."/>
            <person name="Schoch C.L."/>
            <person name="Horwitz B.A."/>
            <person name="Barry K.W."/>
            <person name="Condon B.J."/>
            <person name="Copeland A.C."/>
            <person name="Dhillon B."/>
            <person name="Glaser F."/>
            <person name="Hesse C.N."/>
            <person name="Kosti I."/>
            <person name="LaButti K."/>
            <person name="Lindquist E.A."/>
            <person name="Lucas S."/>
            <person name="Salamov A.A."/>
            <person name="Bradshaw R.E."/>
            <person name="Ciuffetti L."/>
            <person name="Hamelin R.C."/>
            <person name="Kema G.H.J."/>
            <person name="Lawrence C."/>
            <person name="Scott J.A."/>
            <person name="Spatafora J.W."/>
            <person name="Turgeon B.G."/>
            <person name="de Wit P.J.G.M."/>
            <person name="Zhong S."/>
            <person name="Goodwin S.B."/>
            <person name="Grigoriev I.V."/>
        </authorList>
    </citation>
    <scope>NUCLEOTIDE SEQUENCE [LARGE SCALE GENOMIC DNA]</scope>
    <source>
        <strain evidence="2">ND90Pr / ATCC 201652</strain>
    </source>
</reference>
<evidence type="ECO:0000313" key="1">
    <source>
        <dbReference type="EMBL" id="EMD66681.1"/>
    </source>
</evidence>